<dbReference type="Gene3D" id="3.40.50.2000">
    <property type="entry name" value="Glycogen Phosphorylase B"/>
    <property type="match status" value="4"/>
</dbReference>
<evidence type="ECO:0000256" key="4">
    <source>
        <dbReference type="ARBA" id="ARBA00050777"/>
    </source>
</evidence>
<dbReference type="FunFam" id="3.40.50.2000:FF:000095">
    <property type="entry name" value="Glycosyltransferase"/>
    <property type="match status" value="1"/>
</dbReference>
<protein>
    <recommendedName>
        <fullName evidence="5">isoflavone 7-O-glucosyltransferase</fullName>
        <ecNumber evidence="5">2.4.1.170</ecNumber>
    </recommendedName>
</protein>
<reference evidence="6 7" key="1">
    <citation type="journal article" date="2012" name="Nat. Biotechnol.">
        <title>Draft genome sequence of pigeonpea (Cajanus cajan), an orphan legume crop of resource-poor farmers.</title>
        <authorList>
            <person name="Varshney R.K."/>
            <person name="Chen W."/>
            <person name="Li Y."/>
            <person name="Bharti A.K."/>
            <person name="Saxena R.K."/>
            <person name="Schlueter J.A."/>
            <person name="Donoghue M.T."/>
            <person name="Azam S."/>
            <person name="Fan G."/>
            <person name="Whaley A.M."/>
            <person name="Farmer A.D."/>
            <person name="Sheridan J."/>
            <person name="Iwata A."/>
            <person name="Tuteja R."/>
            <person name="Penmetsa R.V."/>
            <person name="Wu W."/>
            <person name="Upadhyaya H.D."/>
            <person name="Yang S.P."/>
            <person name="Shah T."/>
            <person name="Saxena K.B."/>
            <person name="Michael T."/>
            <person name="McCombie W.R."/>
            <person name="Yang B."/>
            <person name="Zhang G."/>
            <person name="Yang H."/>
            <person name="Wang J."/>
            <person name="Spillane C."/>
            <person name="Cook D.R."/>
            <person name="May G.D."/>
            <person name="Xu X."/>
            <person name="Jackson S.A."/>
        </authorList>
    </citation>
    <scope>NUCLEOTIDE SEQUENCE [LARGE SCALE GENOMIC DNA]</scope>
    <source>
        <strain evidence="7">cv. Asha</strain>
    </source>
</reference>
<comment type="similarity">
    <text evidence="1">Belongs to the UDP-glycosyltransferase family.</text>
</comment>
<dbReference type="InterPro" id="IPR002213">
    <property type="entry name" value="UDP_glucos_trans"/>
</dbReference>
<dbReference type="Pfam" id="PF00201">
    <property type="entry name" value="UDPGT"/>
    <property type="match status" value="2"/>
</dbReference>
<dbReference type="STRING" id="3821.A0A151SYN1"/>
<comment type="catalytic activity">
    <reaction evidence="4">
        <text>a 7-hydroxyisoflavone + UDP-alpha-D-glucose = a 7-hydroxyisoflavone 7-O-beta-D-glucoside + UDP + H(+)</text>
        <dbReference type="Rhea" id="RHEA:56344"/>
        <dbReference type="ChEBI" id="CHEBI:15378"/>
        <dbReference type="ChEBI" id="CHEBI:55465"/>
        <dbReference type="ChEBI" id="CHEBI:58223"/>
        <dbReference type="ChEBI" id="CHEBI:58885"/>
        <dbReference type="ChEBI" id="CHEBI:140301"/>
        <dbReference type="EC" id="2.4.1.170"/>
    </reaction>
</comment>
<keyword evidence="3 6" id="KW-0808">Transferase</keyword>
<dbReference type="InterPro" id="IPR035595">
    <property type="entry name" value="UDP_glycos_trans_CS"/>
</dbReference>
<dbReference type="PANTHER" id="PTHR48048">
    <property type="entry name" value="GLYCOSYLTRANSFERASE"/>
    <property type="match status" value="1"/>
</dbReference>
<dbReference type="FunFam" id="3.40.50.2000:FF:000020">
    <property type="entry name" value="Glycosyltransferase"/>
    <property type="match status" value="2"/>
</dbReference>
<evidence type="ECO:0000256" key="3">
    <source>
        <dbReference type="ARBA" id="ARBA00022679"/>
    </source>
</evidence>
<name>A0A151SYN1_CAJCA</name>
<dbReference type="GO" id="GO:0050004">
    <property type="term" value="F:isoflavone 7-O-glucosyltransferase activity"/>
    <property type="evidence" value="ECO:0007669"/>
    <property type="project" value="UniProtKB-EC"/>
</dbReference>
<evidence type="ECO:0000256" key="1">
    <source>
        <dbReference type="ARBA" id="ARBA00009995"/>
    </source>
</evidence>
<dbReference type="SUPFAM" id="SSF53756">
    <property type="entry name" value="UDP-Glycosyltransferase/glycogen phosphorylase"/>
    <property type="match status" value="2"/>
</dbReference>
<dbReference type="CDD" id="cd03784">
    <property type="entry name" value="GT1_Gtf-like"/>
    <property type="match status" value="2"/>
</dbReference>
<gene>
    <name evidence="6" type="ORF">KK1_015351</name>
</gene>
<dbReference type="InterPro" id="IPR050481">
    <property type="entry name" value="UDP-glycosyltransf_plant"/>
</dbReference>
<dbReference type="PANTHER" id="PTHR48048:SF30">
    <property type="entry name" value="GLYCOSYLTRANSFERASE"/>
    <property type="match status" value="1"/>
</dbReference>
<keyword evidence="2 6" id="KW-0328">Glycosyltransferase</keyword>
<dbReference type="AlphaFoldDB" id="A0A151SYN1"/>
<dbReference type="OMA" id="RHISHTF"/>
<accession>A0A151SYN1</accession>
<keyword evidence="7" id="KW-1185">Reference proteome</keyword>
<evidence type="ECO:0000256" key="2">
    <source>
        <dbReference type="ARBA" id="ARBA00022676"/>
    </source>
</evidence>
<dbReference type="Gramene" id="C.cajan_14913.t">
    <property type="protein sequence ID" value="C.cajan_14913.t"/>
    <property type="gene ID" value="C.cajan_14913"/>
</dbReference>
<organism evidence="6 7">
    <name type="scientific">Cajanus cajan</name>
    <name type="common">Pigeon pea</name>
    <name type="synonym">Cajanus indicus</name>
    <dbReference type="NCBI Taxonomy" id="3821"/>
    <lineage>
        <taxon>Eukaryota</taxon>
        <taxon>Viridiplantae</taxon>
        <taxon>Streptophyta</taxon>
        <taxon>Embryophyta</taxon>
        <taxon>Tracheophyta</taxon>
        <taxon>Spermatophyta</taxon>
        <taxon>Magnoliopsida</taxon>
        <taxon>eudicotyledons</taxon>
        <taxon>Gunneridae</taxon>
        <taxon>Pentapetalae</taxon>
        <taxon>rosids</taxon>
        <taxon>fabids</taxon>
        <taxon>Fabales</taxon>
        <taxon>Fabaceae</taxon>
        <taxon>Papilionoideae</taxon>
        <taxon>50 kb inversion clade</taxon>
        <taxon>NPAAA clade</taxon>
        <taxon>indigoferoid/millettioid clade</taxon>
        <taxon>Phaseoleae</taxon>
        <taxon>Cajanus</taxon>
    </lineage>
</organism>
<dbReference type="EC" id="2.4.1.170" evidence="5"/>
<dbReference type="Proteomes" id="UP000075243">
    <property type="component" value="Chromosome 10"/>
</dbReference>
<dbReference type="PROSITE" id="PS00375">
    <property type="entry name" value="UDPGT"/>
    <property type="match status" value="2"/>
</dbReference>
<dbReference type="EMBL" id="CM003612">
    <property type="protein sequence ID" value="KYP59905.1"/>
    <property type="molecule type" value="Genomic_DNA"/>
</dbReference>
<evidence type="ECO:0000313" key="6">
    <source>
        <dbReference type="EMBL" id="KYP59905.1"/>
    </source>
</evidence>
<proteinExistence type="inferred from homology"/>
<evidence type="ECO:0000256" key="5">
    <source>
        <dbReference type="ARBA" id="ARBA00066519"/>
    </source>
</evidence>
<evidence type="ECO:0000313" key="7">
    <source>
        <dbReference type="Proteomes" id="UP000075243"/>
    </source>
</evidence>
<sequence>MVELAKLIHKHHFSTTILLTTGFSDHPSIDAYIRRISAAYPTISFLRLPHVAAPTAAASFLGKCFTFVKSNVTNVATTLTQISESATIKAFVIDLFCTSAMEPASSLQIPVYYFFTSGAAVLALCCYLPTLHRQTTLSFKDMVGAELQVPGNAALKAVNMPEPMLDRNDIAYCDMLDFCTHLPEARGIIVNSFPQLEPAAVKAVAEGACFPNAERAPSVHYIGPLIAEPQQSDVATENKQCLSWLDEQPSKSVVFLCFGSRGSFSVSQMKEIANGLERSGLRFLWVVKRPTQDERIKHVVDITSEFDLASVLPSGFIERTKYRGLVVKLWAPQVEVLSHDSVGGFVSHCGWNSVLEGVIAGVPMIAWPLYAEQHVNRHVMVEQMKVAIAVEQNEEDGFVSGEEVEKRVRELMESQEIRETSLKLKHLALAAVGEFGSSTKALANLVQAWSGFRETIVLYPAPGIGHIISMVELAKLIHKHHFSTTILLTTGFRDHPSIDAYIRRISAAYPTISFLRLPHVAAPTAAISGAAKCFSFIKRNAPNVATTLTQISESATIKAFVIDLFCTSAMEPASSLQIPVYYFFTSGAAVLALFFCFPRIHDDTSASFKDMVGVELRVPGNAPLKAVNMPEPMLDRNDPAYWDMLEFCTHLPKARGIIVNSFTELEPVAVKALAEGACFPHPTRAPSVYCIGPLIAEPQHSDVRTDSKQCLSWLDEQPHRSVVYLCFGSRGSFSVSQLREIAKGLEKSGHRFLWVVKRPTQDSGTKQVHDTTSEFDLASVLPSGFIERTKGRGLVLRSWAPQVEVLSHDSVGGFVTHCGWNSVLEGVIAGVPMIAWPLYAEQHVNRHVMLEQTKVAIAMEQNEDGFVSGEEVEKRVRELMESQEIRETSLKLKHLALAAVGEFGSSTKALANLVQPWSGFSA</sequence>